<protein>
    <submittedName>
        <fullName evidence="2">SnoaL-like domain-containing protein</fullName>
    </submittedName>
</protein>
<dbReference type="STRING" id="673521.SAMN05660991_00781"/>
<dbReference type="AlphaFoldDB" id="A0A1H8QSH5"/>
<dbReference type="Pfam" id="PF13577">
    <property type="entry name" value="SnoaL_4"/>
    <property type="match status" value="1"/>
</dbReference>
<dbReference type="InterPro" id="IPR032710">
    <property type="entry name" value="NTF2-like_dom_sf"/>
</dbReference>
<organism evidence="2 3">
    <name type="scientific">Trujillonella endophytica</name>
    <dbReference type="NCBI Taxonomy" id="673521"/>
    <lineage>
        <taxon>Bacteria</taxon>
        <taxon>Bacillati</taxon>
        <taxon>Actinomycetota</taxon>
        <taxon>Actinomycetes</taxon>
        <taxon>Geodermatophilales</taxon>
        <taxon>Geodermatophilaceae</taxon>
        <taxon>Trujillonella</taxon>
    </lineage>
</organism>
<evidence type="ECO:0000259" key="1">
    <source>
        <dbReference type="Pfam" id="PF13577"/>
    </source>
</evidence>
<dbReference type="EMBL" id="FOEE01000002">
    <property type="protein sequence ID" value="SEO57249.1"/>
    <property type="molecule type" value="Genomic_DNA"/>
</dbReference>
<gene>
    <name evidence="2" type="ORF">SAMN05660991_00781</name>
</gene>
<reference evidence="3" key="1">
    <citation type="submission" date="2016-10" db="EMBL/GenBank/DDBJ databases">
        <authorList>
            <person name="Varghese N."/>
            <person name="Submissions S."/>
        </authorList>
    </citation>
    <scope>NUCLEOTIDE SEQUENCE [LARGE SCALE GENOMIC DNA]</scope>
    <source>
        <strain evidence="3">DSM 45413</strain>
    </source>
</reference>
<dbReference type="SUPFAM" id="SSF54427">
    <property type="entry name" value="NTF2-like"/>
    <property type="match status" value="1"/>
</dbReference>
<feature type="domain" description="SnoaL-like" evidence="1">
    <location>
        <begin position="13"/>
        <end position="165"/>
    </location>
</feature>
<sequence length="176" mass="20524">MTGPTHGKFSADDLAAIEEIKQLKAAYAYCVDNKDWKRWASLFTTDARVDESESGVARDPFTGERVPVPGFSLEYLDQLFAFDWPLVGREAIQSFGETIAVNNRTVHHLFVPEIERTSSTSAKAIWPMEDYAWWPEGSPVRFMHGMGYYHETYERLDDQRWYIKTIDFARSWIEWR</sequence>
<dbReference type="Gene3D" id="3.10.450.50">
    <property type="match status" value="1"/>
</dbReference>
<name>A0A1H8QSH5_9ACTN</name>
<evidence type="ECO:0000313" key="3">
    <source>
        <dbReference type="Proteomes" id="UP000198960"/>
    </source>
</evidence>
<dbReference type="OrthoDB" id="4941530at2"/>
<proteinExistence type="predicted"/>
<dbReference type="InterPro" id="IPR037401">
    <property type="entry name" value="SnoaL-like"/>
</dbReference>
<evidence type="ECO:0000313" key="2">
    <source>
        <dbReference type="EMBL" id="SEO57249.1"/>
    </source>
</evidence>
<accession>A0A1H8QSH5</accession>
<dbReference type="RefSeq" id="WP_091940387.1">
    <property type="nucleotide sequence ID" value="NZ_FOEE01000002.1"/>
</dbReference>
<keyword evidence="3" id="KW-1185">Reference proteome</keyword>
<dbReference type="Proteomes" id="UP000198960">
    <property type="component" value="Unassembled WGS sequence"/>
</dbReference>